<feature type="compositionally biased region" description="Basic and acidic residues" evidence="11">
    <location>
        <begin position="477"/>
        <end position="494"/>
    </location>
</feature>
<evidence type="ECO:0000256" key="5">
    <source>
        <dbReference type="ARBA" id="ARBA00023136"/>
    </source>
</evidence>
<evidence type="ECO:0000259" key="12">
    <source>
        <dbReference type="Pfam" id="PF01529"/>
    </source>
</evidence>
<evidence type="ECO:0000256" key="4">
    <source>
        <dbReference type="ARBA" id="ARBA00022989"/>
    </source>
</evidence>
<comment type="subcellular location">
    <subcellularLocation>
        <location evidence="1">Endomembrane system</location>
        <topology evidence="1">Multi-pass membrane protein</topology>
    </subcellularLocation>
</comment>
<dbReference type="PANTHER" id="PTHR22883">
    <property type="entry name" value="ZINC FINGER DHHC DOMAIN CONTAINING PROTEIN"/>
    <property type="match status" value="1"/>
</dbReference>
<reference evidence="13 14" key="1">
    <citation type="journal article" date="2018" name="Nat. Ecol. Evol.">
        <title>Genomic signatures of mitonuclear coevolution across populations of Tigriopus californicus.</title>
        <authorList>
            <person name="Barreto F.S."/>
            <person name="Watson E.T."/>
            <person name="Lima T.G."/>
            <person name="Willett C.S."/>
            <person name="Edmands S."/>
            <person name="Li W."/>
            <person name="Burton R.S."/>
        </authorList>
    </citation>
    <scope>NUCLEOTIDE SEQUENCE [LARGE SCALE GENOMIC DNA]</scope>
    <source>
        <strain evidence="13 14">San Diego</strain>
    </source>
</reference>
<protein>
    <recommendedName>
        <fullName evidence="10">Palmitoyltransferase</fullName>
        <ecNumber evidence="10">2.3.1.225</ecNumber>
    </recommendedName>
</protein>
<evidence type="ECO:0000256" key="8">
    <source>
        <dbReference type="ARBA" id="ARBA00023315"/>
    </source>
</evidence>
<comment type="catalytic activity">
    <reaction evidence="9 10">
        <text>L-cysteinyl-[protein] + hexadecanoyl-CoA = S-hexadecanoyl-L-cysteinyl-[protein] + CoA</text>
        <dbReference type="Rhea" id="RHEA:36683"/>
        <dbReference type="Rhea" id="RHEA-COMP:10131"/>
        <dbReference type="Rhea" id="RHEA-COMP:11032"/>
        <dbReference type="ChEBI" id="CHEBI:29950"/>
        <dbReference type="ChEBI" id="CHEBI:57287"/>
        <dbReference type="ChEBI" id="CHEBI:57379"/>
        <dbReference type="ChEBI" id="CHEBI:74151"/>
        <dbReference type="EC" id="2.3.1.225"/>
    </reaction>
</comment>
<evidence type="ECO:0000256" key="7">
    <source>
        <dbReference type="ARBA" id="ARBA00023288"/>
    </source>
</evidence>
<evidence type="ECO:0000256" key="10">
    <source>
        <dbReference type="RuleBase" id="RU079119"/>
    </source>
</evidence>
<evidence type="ECO:0000313" key="14">
    <source>
        <dbReference type="Proteomes" id="UP000318571"/>
    </source>
</evidence>
<keyword evidence="5 10" id="KW-0472">Membrane</keyword>
<dbReference type="GO" id="GO:0019706">
    <property type="term" value="F:protein-cysteine S-palmitoyltransferase activity"/>
    <property type="evidence" value="ECO:0007669"/>
    <property type="project" value="UniProtKB-EC"/>
</dbReference>
<gene>
    <name evidence="13" type="ORF">TCAL_11650</name>
</gene>
<evidence type="ECO:0000256" key="3">
    <source>
        <dbReference type="ARBA" id="ARBA00022692"/>
    </source>
</evidence>
<evidence type="ECO:0000256" key="9">
    <source>
        <dbReference type="ARBA" id="ARBA00048048"/>
    </source>
</evidence>
<keyword evidence="3 10" id="KW-0812">Transmembrane</keyword>
<feature type="transmembrane region" description="Helical" evidence="10">
    <location>
        <begin position="262"/>
        <end position="284"/>
    </location>
</feature>
<feature type="transmembrane region" description="Helical" evidence="10">
    <location>
        <begin position="215"/>
        <end position="242"/>
    </location>
</feature>
<keyword evidence="8 10" id="KW-0012">Acyltransferase</keyword>
<keyword evidence="4 10" id="KW-1133">Transmembrane helix</keyword>
<dbReference type="AlphaFoldDB" id="A0A553NTL1"/>
<dbReference type="GO" id="GO:0006612">
    <property type="term" value="P:protein targeting to membrane"/>
    <property type="evidence" value="ECO:0007669"/>
    <property type="project" value="TreeGrafter"/>
</dbReference>
<comment type="similarity">
    <text evidence="10">Belongs to the DHHC palmitoyltransferase family.</text>
</comment>
<dbReference type="GO" id="GO:0005783">
    <property type="term" value="C:endoplasmic reticulum"/>
    <property type="evidence" value="ECO:0007669"/>
    <property type="project" value="TreeGrafter"/>
</dbReference>
<dbReference type="OrthoDB" id="4096362at2759"/>
<dbReference type="PROSITE" id="PS50216">
    <property type="entry name" value="DHHC"/>
    <property type="match status" value="1"/>
</dbReference>
<dbReference type="GO" id="GO:0005794">
    <property type="term" value="C:Golgi apparatus"/>
    <property type="evidence" value="ECO:0007669"/>
    <property type="project" value="TreeGrafter"/>
</dbReference>
<accession>A0A553NTL1</accession>
<keyword evidence="14" id="KW-1185">Reference proteome</keyword>
<evidence type="ECO:0000256" key="1">
    <source>
        <dbReference type="ARBA" id="ARBA00004127"/>
    </source>
</evidence>
<feature type="transmembrane region" description="Helical" evidence="10">
    <location>
        <begin position="69"/>
        <end position="87"/>
    </location>
</feature>
<comment type="domain">
    <text evidence="10">The DHHC domain is required for palmitoyltransferase activity.</text>
</comment>
<evidence type="ECO:0000256" key="6">
    <source>
        <dbReference type="ARBA" id="ARBA00023139"/>
    </source>
</evidence>
<feature type="transmembrane region" description="Helical" evidence="10">
    <location>
        <begin position="99"/>
        <end position="118"/>
    </location>
</feature>
<name>A0A553NTL1_TIGCA</name>
<dbReference type="STRING" id="6832.A0A553NTL1"/>
<dbReference type="PANTHER" id="PTHR22883:SF43">
    <property type="entry name" value="PALMITOYLTRANSFERASE APP"/>
    <property type="match status" value="1"/>
</dbReference>
<comment type="caution">
    <text evidence="13">The sequence shown here is derived from an EMBL/GenBank/DDBJ whole genome shotgun (WGS) entry which is preliminary data.</text>
</comment>
<dbReference type="InterPro" id="IPR039859">
    <property type="entry name" value="PFA4/ZDH16/20/ERF2-like"/>
</dbReference>
<keyword evidence="6" id="KW-0564">Palmitate</keyword>
<sequence length="494" mass="55085">MFPVRRSEAVPRSCFCGHTHPSQSRLASDSHLLGSAYAMPRRQRKWEVFPGKNQFLCGGRIIMARQAGIFYLTVFLIVVTASLFFVFDCPYLTVKISPLVPVVGAILFIFTLSNLFMTSFSDPGIIPRATREEAWDTERQIEIQPNGNGTAYRPPPRTRETIVNNQTVKLKYCFSCKIFRPPRASHCSICDNCVERFDHHCPWVGNCVGKRNYRYFYLFLVSLAFLCIFLFGCAVSHLVLLAKEEDTYAKKGTFIQAIRDSPSSIVVVVICFFSVWSIIGLAGFHTYLTSTNLTTNEDIKGAYSSKRNHDNFNPFSRGGLVQNCLDVLCSPMNPSLIDATGIVTEQYLISNSHVDVDNHQNAQHYGTTLLHGEGSTYPQQQQPSAARPSHNGVYQQQHPASLQNLKSPDEDDGDDMELPPPPSNMGPPRHQIEIDLQQRTMIDSALDLDSLDGVPDDTGSTVASGSQVGLINNGSGESDHHRYSRHQREAEGTV</sequence>
<keyword evidence="2 10" id="KW-0808">Transferase</keyword>
<feature type="region of interest" description="Disordered" evidence="11">
    <location>
        <begin position="369"/>
        <end position="430"/>
    </location>
</feature>
<feature type="region of interest" description="Disordered" evidence="11">
    <location>
        <begin position="451"/>
        <end position="494"/>
    </location>
</feature>
<dbReference type="Pfam" id="PF01529">
    <property type="entry name" value="DHHC"/>
    <property type="match status" value="1"/>
</dbReference>
<evidence type="ECO:0000313" key="13">
    <source>
        <dbReference type="EMBL" id="TRY68765.1"/>
    </source>
</evidence>
<organism evidence="13 14">
    <name type="scientific">Tigriopus californicus</name>
    <name type="common">Marine copepod</name>
    <dbReference type="NCBI Taxonomy" id="6832"/>
    <lineage>
        <taxon>Eukaryota</taxon>
        <taxon>Metazoa</taxon>
        <taxon>Ecdysozoa</taxon>
        <taxon>Arthropoda</taxon>
        <taxon>Crustacea</taxon>
        <taxon>Multicrustacea</taxon>
        <taxon>Hexanauplia</taxon>
        <taxon>Copepoda</taxon>
        <taxon>Harpacticoida</taxon>
        <taxon>Harpacticidae</taxon>
        <taxon>Tigriopus</taxon>
    </lineage>
</organism>
<feature type="compositionally biased region" description="Polar residues" evidence="11">
    <location>
        <begin position="458"/>
        <end position="476"/>
    </location>
</feature>
<dbReference type="EMBL" id="VCGU01000010">
    <property type="protein sequence ID" value="TRY68765.1"/>
    <property type="molecule type" value="Genomic_DNA"/>
</dbReference>
<evidence type="ECO:0000256" key="11">
    <source>
        <dbReference type="SAM" id="MobiDB-lite"/>
    </source>
</evidence>
<dbReference type="EC" id="2.3.1.225" evidence="10"/>
<evidence type="ECO:0000256" key="2">
    <source>
        <dbReference type="ARBA" id="ARBA00022679"/>
    </source>
</evidence>
<proteinExistence type="inferred from homology"/>
<keyword evidence="7" id="KW-0449">Lipoprotein</keyword>
<feature type="compositionally biased region" description="Polar residues" evidence="11">
    <location>
        <begin position="392"/>
        <end position="406"/>
    </location>
</feature>
<feature type="domain" description="Palmitoyltransferase DHHC" evidence="12">
    <location>
        <begin position="169"/>
        <end position="300"/>
    </location>
</feature>
<dbReference type="Proteomes" id="UP000318571">
    <property type="component" value="Chromosome 1"/>
</dbReference>
<dbReference type="InterPro" id="IPR001594">
    <property type="entry name" value="Palmitoyltrfase_DHHC"/>
</dbReference>